<gene>
    <name evidence="8" type="ORF">PCOR1329_LOCUS57998</name>
</gene>
<evidence type="ECO:0000259" key="7">
    <source>
        <dbReference type="PROSITE" id="PS50011"/>
    </source>
</evidence>
<keyword evidence="2" id="KW-0808">Transferase</keyword>
<dbReference type="Gene3D" id="3.30.200.20">
    <property type="entry name" value="Phosphorylase Kinase, domain 1"/>
    <property type="match status" value="1"/>
</dbReference>
<feature type="region of interest" description="Disordered" evidence="6">
    <location>
        <begin position="186"/>
        <end position="210"/>
    </location>
</feature>
<evidence type="ECO:0000256" key="3">
    <source>
        <dbReference type="ARBA" id="ARBA00022741"/>
    </source>
</evidence>
<dbReference type="Gene3D" id="1.10.510.10">
    <property type="entry name" value="Transferase(Phosphotransferase) domain 1"/>
    <property type="match status" value="2"/>
</dbReference>
<evidence type="ECO:0000256" key="4">
    <source>
        <dbReference type="ARBA" id="ARBA00022777"/>
    </source>
</evidence>
<dbReference type="Proteomes" id="UP001189429">
    <property type="component" value="Unassembled WGS sequence"/>
</dbReference>
<dbReference type="InterPro" id="IPR000719">
    <property type="entry name" value="Prot_kinase_dom"/>
</dbReference>
<evidence type="ECO:0000256" key="1">
    <source>
        <dbReference type="ARBA" id="ARBA00022527"/>
    </source>
</evidence>
<dbReference type="PROSITE" id="PS50011">
    <property type="entry name" value="PROTEIN_KINASE_DOM"/>
    <property type="match status" value="1"/>
</dbReference>
<evidence type="ECO:0000313" key="9">
    <source>
        <dbReference type="Proteomes" id="UP001189429"/>
    </source>
</evidence>
<evidence type="ECO:0000256" key="2">
    <source>
        <dbReference type="ARBA" id="ARBA00022679"/>
    </source>
</evidence>
<feature type="domain" description="Protein kinase" evidence="7">
    <location>
        <begin position="1"/>
        <end position="310"/>
    </location>
</feature>
<keyword evidence="9" id="KW-1185">Reference proteome</keyword>
<accession>A0ABN9VHL5</accession>
<keyword evidence="1" id="KW-0723">Serine/threonine-protein kinase</keyword>
<dbReference type="InterPro" id="IPR050205">
    <property type="entry name" value="CDPK_Ser/Thr_kinases"/>
</dbReference>
<dbReference type="InterPro" id="IPR011009">
    <property type="entry name" value="Kinase-like_dom_sf"/>
</dbReference>
<reference evidence="8" key="1">
    <citation type="submission" date="2023-10" db="EMBL/GenBank/DDBJ databases">
        <authorList>
            <person name="Chen Y."/>
            <person name="Shah S."/>
            <person name="Dougan E. K."/>
            <person name="Thang M."/>
            <person name="Chan C."/>
        </authorList>
    </citation>
    <scope>NUCLEOTIDE SEQUENCE [LARGE SCALE GENOMIC DNA]</scope>
</reference>
<name>A0ABN9VHL5_9DINO</name>
<dbReference type="InterPro" id="IPR011992">
    <property type="entry name" value="EF-hand-dom_pair"/>
</dbReference>
<organism evidence="8 9">
    <name type="scientific">Prorocentrum cordatum</name>
    <dbReference type="NCBI Taxonomy" id="2364126"/>
    <lineage>
        <taxon>Eukaryota</taxon>
        <taxon>Sar</taxon>
        <taxon>Alveolata</taxon>
        <taxon>Dinophyceae</taxon>
        <taxon>Prorocentrales</taxon>
        <taxon>Prorocentraceae</taxon>
        <taxon>Prorocentrum</taxon>
    </lineage>
</organism>
<keyword evidence="3" id="KW-0547">Nucleotide-binding</keyword>
<evidence type="ECO:0000256" key="5">
    <source>
        <dbReference type="ARBA" id="ARBA00022840"/>
    </source>
</evidence>
<dbReference type="Pfam" id="PF00069">
    <property type="entry name" value="Pkinase"/>
    <property type="match status" value="2"/>
</dbReference>
<protein>
    <recommendedName>
        <fullName evidence="7">Protein kinase domain-containing protein</fullName>
    </recommendedName>
</protein>
<comment type="caution">
    <text evidence="8">The sequence shown here is derived from an EMBL/GenBank/DDBJ whole genome shotgun (WGS) entry which is preliminary data.</text>
</comment>
<dbReference type="EMBL" id="CAUYUJ010017176">
    <property type="protein sequence ID" value="CAK0872576.1"/>
    <property type="molecule type" value="Genomic_DNA"/>
</dbReference>
<dbReference type="SUPFAM" id="SSF56112">
    <property type="entry name" value="Protein kinase-like (PK-like)"/>
    <property type="match status" value="1"/>
</dbReference>
<dbReference type="SMART" id="SM00220">
    <property type="entry name" value="S_TKc"/>
    <property type="match status" value="1"/>
</dbReference>
<evidence type="ECO:0000256" key="6">
    <source>
        <dbReference type="SAM" id="MobiDB-lite"/>
    </source>
</evidence>
<keyword evidence="4" id="KW-0418">Kinase</keyword>
<dbReference type="SUPFAM" id="SSF47473">
    <property type="entry name" value="EF-hand"/>
    <property type="match status" value="1"/>
</dbReference>
<dbReference type="PANTHER" id="PTHR24349">
    <property type="entry name" value="SERINE/THREONINE-PROTEIN KINASE"/>
    <property type="match status" value="1"/>
</dbReference>
<evidence type="ECO:0000313" key="8">
    <source>
        <dbReference type="EMBL" id="CAK0872576.1"/>
    </source>
</evidence>
<sequence length="545" mass="59816">MQDPNAYVAVHRATGAVRRLLAVRKPGGAERQARLLGVIRRLQAIRSEGVARVLDVFEDCRGVSLVTETCSGGNVYDRILQRQYFAEQESAMLVRHMLQSLASLHRAGLSHGHPSPDSFRFQSEQTHASLKLVDFGLDLKVQLWDAMGRTGPGPHDVRRRTNCTQLFETCRLVFCAPEVVRTLQDRGASNLPPRKGAGARASGPSEPDLLSEAMDSHLQRGEDGELQVALEAADTWSIGAIAFLLLCGYPPFFAPCRHAILERVSKVDFSFDPPFWSKISEEAKDFVQRCLRGTPGKRPSVAEALRHTWIQSLADTSPSGSMLSSFALNLRRCYRTSLIEAYTANSLAAKMSHADARVLYELCMETDTGRCGFLTASELRVILANLGHQEVSEAIGIGFSRALRHPGESYIDYAALVQSICARHEQILEEDLWSYYRKFAATGQGVVLGFAEVTATGRLPAAWLGGFLRDPEVHQLLSNDGVEDVAALAEDVRGLSRARPSSMNEADRKAVTPSPDELEVDFLELISEVIRRLPLSGAGPSPAPP</sequence>
<proteinExistence type="predicted"/>
<keyword evidence="5" id="KW-0067">ATP-binding</keyword>
<dbReference type="Gene3D" id="1.10.238.10">
    <property type="entry name" value="EF-hand"/>
    <property type="match status" value="1"/>
</dbReference>